<dbReference type="CDD" id="cd17470">
    <property type="entry name" value="T3SS_Flik_C"/>
    <property type="match status" value="1"/>
</dbReference>
<dbReference type="Gene3D" id="3.30.750.140">
    <property type="match status" value="1"/>
</dbReference>
<keyword evidence="2" id="KW-0969">Cilium</keyword>
<evidence type="ECO:0000259" key="1">
    <source>
        <dbReference type="Pfam" id="PF02120"/>
    </source>
</evidence>
<feature type="domain" description="Flagellar hook-length control protein-like C-terminal" evidence="1">
    <location>
        <begin position="300"/>
        <end position="365"/>
    </location>
</feature>
<dbReference type="AlphaFoldDB" id="A0A4V3TV45"/>
<keyword evidence="2" id="KW-0282">Flagellum</keyword>
<dbReference type="OrthoDB" id="1950002at2"/>
<evidence type="ECO:0000313" key="3">
    <source>
        <dbReference type="Proteomes" id="UP000310506"/>
    </source>
</evidence>
<comment type="caution">
    <text evidence="2">The sequence shown here is derived from an EMBL/GenBank/DDBJ whole genome shotgun (WGS) entry which is preliminary data.</text>
</comment>
<proteinExistence type="predicted"/>
<dbReference type="EMBL" id="SDGV01000014">
    <property type="protein sequence ID" value="THB61339.1"/>
    <property type="molecule type" value="Genomic_DNA"/>
</dbReference>
<organism evidence="2 3">
    <name type="scientific">Vagococcus silagei</name>
    <dbReference type="NCBI Taxonomy" id="2508885"/>
    <lineage>
        <taxon>Bacteria</taxon>
        <taxon>Bacillati</taxon>
        <taxon>Bacillota</taxon>
        <taxon>Bacilli</taxon>
        <taxon>Lactobacillales</taxon>
        <taxon>Enterococcaceae</taxon>
        <taxon>Vagococcus</taxon>
    </lineage>
</organism>
<dbReference type="InterPro" id="IPR038610">
    <property type="entry name" value="FliK-like_C_sf"/>
</dbReference>
<dbReference type="RefSeq" id="WP_136136802.1">
    <property type="nucleotide sequence ID" value="NZ_SDGV01000014.1"/>
</dbReference>
<gene>
    <name evidence="2" type="ORF">ESZ54_06205</name>
</gene>
<name>A0A4V3TV45_9ENTE</name>
<keyword evidence="3" id="KW-1185">Reference proteome</keyword>
<reference evidence="2 3" key="1">
    <citation type="submission" date="2019-01" db="EMBL/GenBank/DDBJ databases">
        <title>Vagococcus silagei sp. nov. isolated from brewer's grain.</title>
        <authorList>
            <person name="Guu J.-R."/>
        </authorList>
    </citation>
    <scope>NUCLEOTIDE SEQUENCE [LARGE SCALE GENOMIC DNA]</scope>
    <source>
        <strain evidence="2 3">2B-2</strain>
    </source>
</reference>
<keyword evidence="2" id="KW-0966">Cell projection</keyword>
<dbReference type="Proteomes" id="UP000310506">
    <property type="component" value="Unassembled WGS sequence"/>
</dbReference>
<dbReference type="Pfam" id="PF02120">
    <property type="entry name" value="Flg_hook"/>
    <property type="match status" value="1"/>
</dbReference>
<sequence length="424" mass="47687">MDINPTQELNLQQSESGNKQSVPVDVSLFKALLNQQVILTGSEYSIAPQDAGVENTEIIPEQLVESSVNKTELLDAITEIPNQVHSKPDMDLTKVFQNFNGILKDGTQINLWIEPQSETAIPSVNQEGFNLNVENEATLISEFPNLEWEERVLTEPITLKSGQVLGKDQKVILLDMPTHHQKDHQLMLIPSEFLDLEADVLQVESKQIETTMPVSLESMLTTLELKNKQEMLIEPVIVPLEKAINTGFSSESQAVSSVMSKEASMTSQRLTQQVFQKENVPKISREVTEVLSHIKDGETLTTRLTLKPESLGKIEVVLHKQENAVQAKFIVGSEQVKELVEKSLPLFEQNLGKQQISLNKVEVVTPQVATSDFNFSGQFSQEQHQTFQQFKSLRKESSQRQYQVEQEIDEKKSDVLASRVDITV</sequence>
<accession>A0A4V3TV45</accession>
<protein>
    <submittedName>
        <fullName evidence="2">Flagellar hook-length control protein FliK</fullName>
    </submittedName>
</protein>
<evidence type="ECO:0000313" key="2">
    <source>
        <dbReference type="EMBL" id="THB61339.1"/>
    </source>
</evidence>
<dbReference type="InterPro" id="IPR021136">
    <property type="entry name" value="Flagellar_hook_control-like_C"/>
</dbReference>